<dbReference type="GO" id="GO:0043161">
    <property type="term" value="P:proteasome-mediated ubiquitin-dependent protein catabolic process"/>
    <property type="evidence" value="ECO:0007669"/>
    <property type="project" value="TreeGrafter"/>
</dbReference>
<dbReference type="GeneID" id="24423140"/>
<feature type="region of interest" description="Disordered" evidence="3">
    <location>
        <begin position="224"/>
        <end position="258"/>
    </location>
</feature>
<dbReference type="Proteomes" id="UP000002899">
    <property type="component" value="Chromosome I"/>
</dbReference>
<dbReference type="SUPFAM" id="SSF53300">
    <property type="entry name" value="vWA-like"/>
    <property type="match status" value="1"/>
</dbReference>
<dbReference type="AlphaFoldDB" id="A0A1N6LWA6"/>
<keyword evidence="2 5" id="KW-0647">Proteasome</keyword>
<reference evidence="5 6" key="3">
    <citation type="journal article" date="2016" name="Sci. Rep.">
        <title>Genome-wide diversity and gene expression profiling of Babesia microti isolates identify polymorphic genes that mediate host-pathogen interactions.</title>
        <authorList>
            <person name="Silva J.C."/>
            <person name="Cornillot E."/>
            <person name="McCracken C."/>
            <person name="Usmani-Brown S."/>
            <person name="Dwivedi A."/>
            <person name="Ifeonu O.O."/>
            <person name="Crabtree J."/>
            <person name="Gotia H.T."/>
            <person name="Virji A.Z."/>
            <person name="Reynes C."/>
            <person name="Colinge J."/>
            <person name="Kumar V."/>
            <person name="Lawres L."/>
            <person name="Pazzi J.E."/>
            <person name="Pablo J.V."/>
            <person name="Hung C."/>
            <person name="Brancato J."/>
            <person name="Kumari P."/>
            <person name="Orvis J."/>
            <person name="Tretina K."/>
            <person name="Chibucos M."/>
            <person name="Ott S."/>
            <person name="Sadzewicz L."/>
            <person name="Sengamalay N."/>
            <person name="Shetty A.C."/>
            <person name="Su Q."/>
            <person name="Tallon L."/>
            <person name="Fraser C.M."/>
            <person name="Frutos R."/>
            <person name="Molina D.M."/>
            <person name="Krause P.J."/>
            <person name="Ben Mamoun C."/>
        </authorList>
    </citation>
    <scope>NUCLEOTIDE SEQUENCE [LARGE SCALE GENOMIC DNA]</scope>
    <source>
        <strain evidence="5 6">RI</strain>
    </source>
</reference>
<dbReference type="PROSITE" id="PS50330">
    <property type="entry name" value="UIM"/>
    <property type="match status" value="1"/>
</dbReference>
<name>A0A1N6LWA6_BABMR</name>
<feature type="compositionally biased region" description="Basic and acidic residues" evidence="3">
    <location>
        <begin position="243"/>
        <end position="258"/>
    </location>
</feature>
<dbReference type="InterPro" id="IPR027040">
    <property type="entry name" value="PSMD4"/>
</dbReference>
<dbReference type="EMBL" id="FO082871">
    <property type="protein sequence ID" value="SIO73153.1"/>
    <property type="molecule type" value="Genomic_DNA"/>
</dbReference>
<dbReference type="InterPro" id="IPR002035">
    <property type="entry name" value="VWF_A"/>
</dbReference>
<reference evidence="5 6" key="1">
    <citation type="journal article" date="2012" name="Nucleic Acids Res.">
        <title>Sequencing of the smallest Apicomplexan genome from the human pathogen Babesia microti.</title>
        <authorList>
            <person name="Cornillot E."/>
            <person name="Hadj-Kaddour K."/>
            <person name="Dassouli A."/>
            <person name="Noel B."/>
            <person name="Ranwez V."/>
            <person name="Vacherie B."/>
            <person name="Augagneur Y."/>
            <person name="Bres V."/>
            <person name="Duclos A."/>
            <person name="Randazzo S."/>
            <person name="Carcy B."/>
            <person name="Debierre-Grockiego F."/>
            <person name="Delbecq S."/>
            <person name="Moubri-Menage K."/>
            <person name="Shams-Eldin H."/>
            <person name="Usmani-Brown S."/>
            <person name="Bringaud F."/>
            <person name="Wincker P."/>
            <person name="Vivares C.P."/>
            <person name="Schwarz R.T."/>
            <person name="Schetters T.P."/>
            <person name="Krause P.J."/>
            <person name="Gorenflot A."/>
            <person name="Berry V."/>
            <person name="Barbe V."/>
            <person name="Ben Mamoun C."/>
        </authorList>
    </citation>
    <scope>NUCLEOTIDE SEQUENCE [LARGE SCALE GENOMIC DNA]</scope>
    <source>
        <strain evidence="5 6">RI</strain>
    </source>
</reference>
<dbReference type="VEuPathDB" id="PiroplasmaDB:BMR1_01G00285"/>
<dbReference type="InterPro" id="IPR003903">
    <property type="entry name" value="UIM_dom"/>
</dbReference>
<dbReference type="GO" id="GO:0005829">
    <property type="term" value="C:cytosol"/>
    <property type="evidence" value="ECO:0007669"/>
    <property type="project" value="TreeGrafter"/>
</dbReference>
<comment type="similarity">
    <text evidence="1">Belongs to the proteasome subunit S5A family.</text>
</comment>
<dbReference type="KEGG" id="bmic:BMR1_01G00285"/>
<dbReference type="OrthoDB" id="1731724at2759"/>
<dbReference type="PANTHER" id="PTHR10223">
    <property type="entry name" value="26S PROTEASOME NON-ATPASE REGULATORY SUBUNIT 4"/>
    <property type="match status" value="1"/>
</dbReference>
<reference evidence="5 6" key="2">
    <citation type="journal article" date="2013" name="PLoS ONE">
        <title>Whole genome mapping and re-organization of the nuclear and mitochondrial genomes of Babesia microti isolates.</title>
        <authorList>
            <person name="Cornillot E."/>
            <person name="Dassouli A."/>
            <person name="Garg A."/>
            <person name="Pachikara N."/>
            <person name="Randazzo S."/>
            <person name="Depoix D."/>
            <person name="Carcy B."/>
            <person name="Delbecq S."/>
            <person name="Frutos R."/>
            <person name="Silva J.C."/>
            <person name="Sutton R."/>
            <person name="Krause P.J."/>
            <person name="Mamoun C.B."/>
        </authorList>
    </citation>
    <scope>NUCLEOTIDE SEQUENCE [LARGE SCALE GENOMIC DNA]</scope>
    <source>
        <strain evidence="5 6">RI</strain>
    </source>
</reference>
<dbReference type="InterPro" id="IPR036465">
    <property type="entry name" value="vWFA_dom_sf"/>
</dbReference>
<dbReference type="Pfam" id="PF13519">
    <property type="entry name" value="VWA_2"/>
    <property type="match status" value="1"/>
</dbReference>
<evidence type="ECO:0000256" key="3">
    <source>
        <dbReference type="SAM" id="MobiDB-lite"/>
    </source>
</evidence>
<evidence type="ECO:0000256" key="2">
    <source>
        <dbReference type="ARBA" id="ARBA00022942"/>
    </source>
</evidence>
<sequence length="258" mass="28473">MSIEATLICVDNSEYSRNGDFVPNRITCQREAISLIASAKLATQYENSVGIIALAGERASLLHALSNDLNNFLVSLDSIKPGGNSDFYRGIQMAQFALKHRQNKNLKQRIICFVASPITTPTKHLVNLGKMLKKNNVSIDIINICSSGENDQRVEALFNAVNSQGQSHLLVCKPGQANDLNDALINSQILNTGEFGLGTSSLNDFGIDPEADLNLQMALRISREEEEERQKNEALKQIMANEVPEKSDTNEDNPKRED</sequence>
<organism evidence="5 6">
    <name type="scientific">Babesia microti (strain RI)</name>
    <dbReference type="NCBI Taxonomy" id="1133968"/>
    <lineage>
        <taxon>Eukaryota</taxon>
        <taxon>Sar</taxon>
        <taxon>Alveolata</taxon>
        <taxon>Apicomplexa</taxon>
        <taxon>Aconoidasida</taxon>
        <taxon>Piroplasmida</taxon>
        <taxon>Babesiidae</taxon>
        <taxon>Babesia</taxon>
    </lineage>
</organism>
<evidence type="ECO:0000313" key="5">
    <source>
        <dbReference type="EMBL" id="SIO73153.1"/>
    </source>
</evidence>
<evidence type="ECO:0000313" key="6">
    <source>
        <dbReference type="Proteomes" id="UP000002899"/>
    </source>
</evidence>
<feature type="domain" description="VWFA" evidence="4">
    <location>
        <begin position="6"/>
        <end position="113"/>
    </location>
</feature>
<evidence type="ECO:0000259" key="4">
    <source>
        <dbReference type="Pfam" id="PF13519"/>
    </source>
</evidence>
<evidence type="ECO:0000256" key="1">
    <source>
        <dbReference type="ARBA" id="ARBA00005574"/>
    </source>
</evidence>
<dbReference type="FunFam" id="3.40.50.410:FF:000005">
    <property type="entry name" value="26S proteasome non-ATPase regulatory subunit 4"/>
    <property type="match status" value="1"/>
</dbReference>
<dbReference type="GO" id="GO:0005634">
    <property type="term" value="C:nucleus"/>
    <property type="evidence" value="ECO:0007669"/>
    <property type="project" value="TreeGrafter"/>
</dbReference>
<gene>
    <name evidence="5" type="ORF">BMR1_01G00285</name>
</gene>
<dbReference type="PANTHER" id="PTHR10223:SF0">
    <property type="entry name" value="26S PROTEASOME NON-ATPASE REGULATORY SUBUNIT 4"/>
    <property type="match status" value="1"/>
</dbReference>
<protein>
    <submittedName>
        <fullName evidence="5">26S proteasome regulatory subunit N10</fullName>
    </submittedName>
</protein>
<dbReference type="RefSeq" id="XP_021337264.1">
    <property type="nucleotide sequence ID" value="XM_021482948.1"/>
</dbReference>
<dbReference type="GO" id="GO:0031593">
    <property type="term" value="F:polyubiquitin modification-dependent protein binding"/>
    <property type="evidence" value="ECO:0007669"/>
    <property type="project" value="TreeGrafter"/>
</dbReference>
<dbReference type="GO" id="GO:0008540">
    <property type="term" value="C:proteasome regulatory particle, base subcomplex"/>
    <property type="evidence" value="ECO:0007669"/>
    <property type="project" value="TreeGrafter"/>
</dbReference>
<accession>A0A1N6LWA6</accession>
<dbReference type="Gene3D" id="3.40.50.410">
    <property type="entry name" value="von Willebrand factor, type A domain"/>
    <property type="match status" value="1"/>
</dbReference>
<proteinExistence type="inferred from homology"/>
<keyword evidence="6" id="KW-1185">Reference proteome</keyword>